<dbReference type="Gene3D" id="3.80.10.10">
    <property type="entry name" value="Ribonuclease Inhibitor"/>
    <property type="match status" value="3"/>
</dbReference>
<evidence type="ECO:0000256" key="2">
    <source>
        <dbReference type="ARBA" id="ARBA00022737"/>
    </source>
</evidence>
<dbReference type="InterPro" id="IPR050836">
    <property type="entry name" value="SDS22/Internalin_LRR"/>
</dbReference>
<comment type="caution">
    <text evidence="3">The sequence shown here is derived from an EMBL/GenBank/DDBJ whole genome shotgun (WGS) entry which is preliminary data.</text>
</comment>
<dbReference type="EMBL" id="CAJOAZ010004336">
    <property type="protein sequence ID" value="CAF4054492.1"/>
    <property type="molecule type" value="Genomic_DNA"/>
</dbReference>
<dbReference type="InterPro" id="IPR001611">
    <property type="entry name" value="Leu-rich_rpt"/>
</dbReference>
<gene>
    <name evidence="3" type="ORF">OXD698_LOCUS32744</name>
</gene>
<dbReference type="PANTHER" id="PTHR46652:SF3">
    <property type="entry name" value="LEUCINE-RICH REPEAT-CONTAINING PROTEIN 9"/>
    <property type="match status" value="1"/>
</dbReference>
<evidence type="ECO:0000256" key="1">
    <source>
        <dbReference type="ARBA" id="ARBA00022614"/>
    </source>
</evidence>
<dbReference type="AlphaFoldDB" id="A0A819S1K3"/>
<dbReference type="PANTHER" id="PTHR46652">
    <property type="entry name" value="LEUCINE-RICH REPEAT AND IQ DOMAIN-CONTAINING PROTEIN 1-RELATED"/>
    <property type="match status" value="1"/>
</dbReference>
<protein>
    <submittedName>
        <fullName evidence="3">Uncharacterized protein</fullName>
    </submittedName>
</protein>
<evidence type="ECO:0000313" key="4">
    <source>
        <dbReference type="Proteomes" id="UP000663844"/>
    </source>
</evidence>
<accession>A0A819S1K3</accession>
<dbReference type="InterPro" id="IPR032675">
    <property type="entry name" value="LRR_dom_sf"/>
</dbReference>
<dbReference type="InterPro" id="IPR025875">
    <property type="entry name" value="Leu-rich_rpt_4"/>
</dbReference>
<proteinExistence type="predicted"/>
<name>A0A819S1K3_9BILA</name>
<dbReference type="Proteomes" id="UP000663844">
    <property type="component" value="Unassembled WGS sequence"/>
</dbReference>
<dbReference type="SUPFAM" id="SSF52058">
    <property type="entry name" value="L domain-like"/>
    <property type="match status" value="1"/>
</dbReference>
<dbReference type="Pfam" id="PF12799">
    <property type="entry name" value="LRR_4"/>
    <property type="match status" value="1"/>
</dbReference>
<keyword evidence="1" id="KW-0433">Leucine-rich repeat</keyword>
<keyword evidence="2" id="KW-0677">Repeat</keyword>
<organism evidence="3 4">
    <name type="scientific">Adineta steineri</name>
    <dbReference type="NCBI Taxonomy" id="433720"/>
    <lineage>
        <taxon>Eukaryota</taxon>
        <taxon>Metazoa</taxon>
        <taxon>Spiralia</taxon>
        <taxon>Gnathifera</taxon>
        <taxon>Rotifera</taxon>
        <taxon>Eurotatoria</taxon>
        <taxon>Bdelloidea</taxon>
        <taxon>Adinetida</taxon>
        <taxon>Adinetidae</taxon>
        <taxon>Adineta</taxon>
    </lineage>
</organism>
<evidence type="ECO:0000313" key="3">
    <source>
        <dbReference type="EMBL" id="CAF4054492.1"/>
    </source>
</evidence>
<dbReference type="PROSITE" id="PS51450">
    <property type="entry name" value="LRR"/>
    <property type="match status" value="1"/>
</dbReference>
<reference evidence="3" key="1">
    <citation type="submission" date="2021-02" db="EMBL/GenBank/DDBJ databases">
        <authorList>
            <person name="Nowell W R."/>
        </authorList>
    </citation>
    <scope>NUCLEOTIDE SEQUENCE</scope>
</reference>
<sequence length="346" mass="39232">MVYILGNVPFLDCKQYANDYEVLKHFSFPIVINPETNSWNKSIANMYRTGIFVDSLTLADTNSIIPESIFCLKELKYLIIKDMVFTDGVVPGSLANLQLLRRLEITNTIITNMTNQLTSLTRLYWLILVNCSLSQLPDLSNMSDIGHVQLEQNRLSKIDGLNANIYSIIPDTLANLQRLYKIDIYNSSITNLTDQFASLTRLYSLNLNNCSLSKISSLSNMPDLRHVHLENNRLSKIDGFRSDVDCLHISDNLFTEIPTFTTPTSLAILRINNNPLKDVKTLDSFTNLAVLELRNTTLSFIPPTIDKLQRLSHVDLSHNKLAYLPRKRVRRTPNGARELGLIGAFP</sequence>